<dbReference type="PANTHER" id="PTHR35476">
    <property type="entry name" value="MUCIN-LIKE PROTEIN"/>
    <property type="match status" value="1"/>
</dbReference>
<feature type="compositionally biased region" description="Polar residues" evidence="1">
    <location>
        <begin position="82"/>
        <end position="94"/>
    </location>
</feature>
<feature type="region of interest" description="Disordered" evidence="1">
    <location>
        <begin position="335"/>
        <end position="359"/>
    </location>
</feature>
<evidence type="ECO:0000313" key="2">
    <source>
        <dbReference type="EMBL" id="KAA8529444.1"/>
    </source>
</evidence>
<dbReference type="Proteomes" id="UP000325577">
    <property type="component" value="Linkage Group LG20"/>
</dbReference>
<feature type="compositionally biased region" description="Polar residues" evidence="1">
    <location>
        <begin position="335"/>
        <end position="345"/>
    </location>
</feature>
<proteinExistence type="predicted"/>
<feature type="compositionally biased region" description="Polar residues" evidence="1">
    <location>
        <begin position="428"/>
        <end position="439"/>
    </location>
</feature>
<feature type="region of interest" description="Disordered" evidence="1">
    <location>
        <begin position="420"/>
        <end position="457"/>
    </location>
</feature>
<feature type="region of interest" description="Disordered" evidence="1">
    <location>
        <begin position="245"/>
        <end position="269"/>
    </location>
</feature>
<evidence type="ECO:0000313" key="3">
    <source>
        <dbReference type="Proteomes" id="UP000325577"/>
    </source>
</evidence>
<feature type="compositionally biased region" description="Polar residues" evidence="1">
    <location>
        <begin position="447"/>
        <end position="457"/>
    </location>
</feature>
<feature type="compositionally biased region" description="Basic and acidic residues" evidence="1">
    <location>
        <begin position="1"/>
        <end position="13"/>
    </location>
</feature>
<organism evidence="2 3">
    <name type="scientific">Nyssa sinensis</name>
    <dbReference type="NCBI Taxonomy" id="561372"/>
    <lineage>
        <taxon>Eukaryota</taxon>
        <taxon>Viridiplantae</taxon>
        <taxon>Streptophyta</taxon>
        <taxon>Embryophyta</taxon>
        <taxon>Tracheophyta</taxon>
        <taxon>Spermatophyta</taxon>
        <taxon>Magnoliopsida</taxon>
        <taxon>eudicotyledons</taxon>
        <taxon>Gunneridae</taxon>
        <taxon>Pentapetalae</taxon>
        <taxon>asterids</taxon>
        <taxon>Cornales</taxon>
        <taxon>Nyssaceae</taxon>
        <taxon>Nyssa</taxon>
    </lineage>
</organism>
<feature type="region of interest" description="Disordered" evidence="1">
    <location>
        <begin position="1"/>
        <end position="47"/>
    </location>
</feature>
<dbReference type="OrthoDB" id="547043at2759"/>
<keyword evidence="3" id="KW-1185">Reference proteome</keyword>
<dbReference type="InterPro" id="IPR052851">
    <property type="entry name" value="GCD1_mitochondrial"/>
</dbReference>
<sequence length="457" mass="52217">MAETSSKREREENHEEECEDHSKRHKSYNQILSILEDEEDESNQDLSSILATLQQELFCDSTSSVDLLSFPAASETDPENARASSTTSDYSPDSQVVLKQVEEEDRSERVIRHLLEASDDELGIPHRVDGGDDKINGGDHAFTFCDGLWEFEEVETANAYTFWQSELFIPLSTKSTADRTTKNGDDEWNDAWESAWLPEDLSAKNRAPWETDVNFSLSDNNNPTLVLPSDVDAETKAFVEDMTDNWDQRRSSAKGQQQQQQQEMMKKDGNSLYSMENMKKDYRLKKQRIHAGLWMKEIEKQEEAKLEDSIGGGGDDIERLLDSCSEIFDPANNDLNNSKIPSSSEFRNKPDGWETISKGQDGNIWEMSQREEDILLQEFERRIAFSKFQIASFIKTHIFSRRRPIDGWKYMIEELGPNARKGKGSVSRLPTLSDASTQPFKEERTPIASSLTSYKGR</sequence>
<dbReference type="AlphaFoldDB" id="A0A5J5AGT7"/>
<evidence type="ECO:0000256" key="1">
    <source>
        <dbReference type="SAM" id="MobiDB-lite"/>
    </source>
</evidence>
<protein>
    <submittedName>
        <fullName evidence="2">Uncharacterized protein</fullName>
    </submittedName>
</protein>
<feature type="region of interest" description="Disordered" evidence="1">
    <location>
        <begin position="72"/>
        <end position="95"/>
    </location>
</feature>
<accession>A0A5J5AGT7</accession>
<dbReference type="EMBL" id="CM018044">
    <property type="protein sequence ID" value="KAA8529444.1"/>
    <property type="molecule type" value="Genomic_DNA"/>
</dbReference>
<reference evidence="2 3" key="1">
    <citation type="submission" date="2019-09" db="EMBL/GenBank/DDBJ databases">
        <title>A chromosome-level genome assembly of the Chinese tupelo Nyssa sinensis.</title>
        <authorList>
            <person name="Yang X."/>
            <person name="Kang M."/>
            <person name="Yang Y."/>
            <person name="Xiong H."/>
            <person name="Wang M."/>
            <person name="Zhang Z."/>
            <person name="Wang Z."/>
            <person name="Wu H."/>
            <person name="Ma T."/>
            <person name="Liu J."/>
            <person name="Xi Z."/>
        </authorList>
    </citation>
    <scope>NUCLEOTIDE SEQUENCE [LARGE SCALE GENOMIC DNA]</scope>
    <source>
        <strain evidence="2">J267</strain>
        <tissue evidence="2">Leaf</tissue>
    </source>
</reference>
<dbReference type="PANTHER" id="PTHR35476:SF2">
    <property type="entry name" value="MUCIN-LIKE PROTEIN"/>
    <property type="match status" value="1"/>
</dbReference>
<gene>
    <name evidence="2" type="ORF">F0562_033757</name>
</gene>
<name>A0A5J5AGT7_9ASTE</name>